<keyword evidence="1" id="KW-0812">Transmembrane</keyword>
<feature type="transmembrane region" description="Helical" evidence="1">
    <location>
        <begin position="54"/>
        <end position="74"/>
    </location>
</feature>
<evidence type="ECO:0008006" key="4">
    <source>
        <dbReference type="Google" id="ProtNLM"/>
    </source>
</evidence>
<keyword evidence="1" id="KW-0472">Membrane</keyword>
<feature type="transmembrane region" description="Helical" evidence="1">
    <location>
        <begin position="189"/>
        <end position="207"/>
    </location>
</feature>
<feature type="transmembrane region" description="Helical" evidence="1">
    <location>
        <begin position="165"/>
        <end position="183"/>
    </location>
</feature>
<dbReference type="Proteomes" id="UP001501444">
    <property type="component" value="Unassembled WGS sequence"/>
</dbReference>
<dbReference type="RefSeq" id="WP_344617618.1">
    <property type="nucleotide sequence ID" value="NZ_BAAARV010000075.1"/>
</dbReference>
<sequence length="215" mass="21712">MTSSRTWAFAGALGGLTGLIGLFICSNLTAQVGDGIKDNALVVAAISGQRGYVWATQVICFVVAALLVVFAAGLRRHLAAQEPAGGLVPAVAAGGVGLVAVLLLVGGGISTELYWALGEPQRWDPDTIAALVEVYNTLPWLWAGAGIAAAAVAVGGLRHGSASRWLGAVSGVCAVLVLATQAFPVQYAALFPGALWVFVAGLGFAFGGRGRAAVV</sequence>
<name>A0ABP5UDR4_9ACTN</name>
<evidence type="ECO:0000256" key="1">
    <source>
        <dbReference type="SAM" id="Phobius"/>
    </source>
</evidence>
<accession>A0ABP5UDR4</accession>
<keyword evidence="3" id="KW-1185">Reference proteome</keyword>
<dbReference type="EMBL" id="BAAARV010000075">
    <property type="protein sequence ID" value="GAA2374500.1"/>
    <property type="molecule type" value="Genomic_DNA"/>
</dbReference>
<keyword evidence="1" id="KW-1133">Transmembrane helix</keyword>
<proteinExistence type="predicted"/>
<evidence type="ECO:0000313" key="3">
    <source>
        <dbReference type="Proteomes" id="UP001501444"/>
    </source>
</evidence>
<gene>
    <name evidence="2" type="ORF">GCM10010170_077580</name>
</gene>
<organism evidence="2 3">
    <name type="scientific">Dactylosporangium salmoneum</name>
    <dbReference type="NCBI Taxonomy" id="53361"/>
    <lineage>
        <taxon>Bacteria</taxon>
        <taxon>Bacillati</taxon>
        <taxon>Actinomycetota</taxon>
        <taxon>Actinomycetes</taxon>
        <taxon>Micromonosporales</taxon>
        <taxon>Micromonosporaceae</taxon>
        <taxon>Dactylosporangium</taxon>
    </lineage>
</organism>
<comment type="caution">
    <text evidence="2">The sequence shown here is derived from an EMBL/GenBank/DDBJ whole genome shotgun (WGS) entry which is preliminary data.</text>
</comment>
<feature type="transmembrane region" description="Helical" evidence="1">
    <location>
        <begin position="140"/>
        <end position="158"/>
    </location>
</feature>
<evidence type="ECO:0000313" key="2">
    <source>
        <dbReference type="EMBL" id="GAA2374500.1"/>
    </source>
</evidence>
<feature type="transmembrane region" description="Helical" evidence="1">
    <location>
        <begin position="86"/>
        <end position="109"/>
    </location>
</feature>
<protein>
    <recommendedName>
        <fullName evidence="4">DUF4386 family protein</fullName>
    </recommendedName>
</protein>
<reference evidence="3" key="1">
    <citation type="journal article" date="2019" name="Int. J. Syst. Evol. Microbiol.">
        <title>The Global Catalogue of Microorganisms (GCM) 10K type strain sequencing project: providing services to taxonomists for standard genome sequencing and annotation.</title>
        <authorList>
            <consortium name="The Broad Institute Genomics Platform"/>
            <consortium name="The Broad Institute Genome Sequencing Center for Infectious Disease"/>
            <person name="Wu L."/>
            <person name="Ma J."/>
        </authorList>
    </citation>
    <scope>NUCLEOTIDE SEQUENCE [LARGE SCALE GENOMIC DNA]</scope>
    <source>
        <strain evidence="3">JCM 3272</strain>
    </source>
</reference>